<dbReference type="Proteomes" id="UP000663903">
    <property type="component" value="Chromosome"/>
</dbReference>
<dbReference type="Pfam" id="PF13844">
    <property type="entry name" value="Glyco_transf_41"/>
    <property type="match status" value="2"/>
</dbReference>
<keyword evidence="11" id="KW-1185">Reference proteome</keyword>
<reference evidence="10" key="1">
    <citation type="submission" date="2021-03" db="EMBL/GenBank/DDBJ databases">
        <title>Ottowia sp. 27C isolated from the cloaca of a Giant Asian pond turtle (Heosemys grandis).</title>
        <authorList>
            <person name="Spergser J."/>
            <person name="Busse H.-J."/>
        </authorList>
    </citation>
    <scope>NUCLEOTIDE SEQUENCE</scope>
    <source>
        <strain evidence="10">27C</strain>
    </source>
</reference>
<evidence type="ECO:0000256" key="4">
    <source>
        <dbReference type="ARBA" id="ARBA00022676"/>
    </source>
</evidence>
<evidence type="ECO:0000256" key="1">
    <source>
        <dbReference type="ARBA" id="ARBA00004922"/>
    </source>
</evidence>
<dbReference type="AlphaFoldDB" id="A0A975CJC1"/>
<proteinExistence type="inferred from homology"/>
<dbReference type="SUPFAM" id="SSF53756">
    <property type="entry name" value="UDP-Glycosyltransferase/glycogen phosphorylase"/>
    <property type="match status" value="1"/>
</dbReference>
<dbReference type="Pfam" id="PF14559">
    <property type="entry name" value="TPR_19"/>
    <property type="match status" value="1"/>
</dbReference>
<dbReference type="PANTHER" id="PTHR44998:SF1">
    <property type="entry name" value="UDP-N-ACETYLGLUCOSAMINE--PEPTIDE N-ACETYLGLUCOSAMINYLTRANSFERASE 110 KDA SUBUNIT"/>
    <property type="match status" value="1"/>
</dbReference>
<gene>
    <name evidence="10" type="ORF">J1M35_03795</name>
</gene>
<name>A0A975CJC1_9BURK</name>
<feature type="domain" description="O-GlcNAc transferase C-terminal" evidence="9">
    <location>
        <begin position="439"/>
        <end position="596"/>
    </location>
</feature>
<dbReference type="Gene3D" id="3.40.50.2000">
    <property type="entry name" value="Glycogen Phosphorylase B"/>
    <property type="match status" value="1"/>
</dbReference>
<evidence type="ECO:0000256" key="7">
    <source>
        <dbReference type="ARBA" id="ARBA00022803"/>
    </source>
</evidence>
<feature type="repeat" description="TPR" evidence="8">
    <location>
        <begin position="262"/>
        <end position="295"/>
    </location>
</feature>
<evidence type="ECO:0000256" key="6">
    <source>
        <dbReference type="ARBA" id="ARBA00022737"/>
    </source>
</evidence>
<dbReference type="Gene3D" id="3.40.50.11380">
    <property type="match status" value="1"/>
</dbReference>
<feature type="domain" description="O-GlcNAc transferase C-terminal" evidence="9">
    <location>
        <begin position="605"/>
        <end position="790"/>
    </location>
</feature>
<dbReference type="InterPro" id="IPR029489">
    <property type="entry name" value="OGT/SEC/SPY_C"/>
</dbReference>
<dbReference type="EMBL" id="CP071796">
    <property type="protein sequence ID" value="QTD46042.1"/>
    <property type="molecule type" value="Genomic_DNA"/>
</dbReference>
<dbReference type="GO" id="GO:0006493">
    <property type="term" value="P:protein O-linked glycosylation"/>
    <property type="evidence" value="ECO:0007669"/>
    <property type="project" value="TreeGrafter"/>
</dbReference>
<evidence type="ECO:0000313" key="10">
    <source>
        <dbReference type="EMBL" id="QTD46042.1"/>
    </source>
</evidence>
<sequence>MKNTRSRVPVPPLRPRPPAAGSLDVLYSQAVALHRAGRLADAKRIYETLLSRQPDHHGALYLMGTLALQGGGFADACRLLTRALALNPQHPASLANLAMAQSELGRYDDAIQNMERALQINGAIPNGSVNLAGILIQAGRHQDALNLLETLGSEQRNSTDFWTNLGLALDNQPGRKSEATAAFRQAVVLSPNSPKHKKNLAQHLQELGANEEAMALLDQLIVQSPDYAEAYLIKAKALQSLGQTHEAIALCMAASRLKITTPDVLASLSRALTLAGEYQHALRIAHQALELHPDHHPAHVAAGFVLRAMHSPDLALIHLNKALALKPGDDEVLFEKALCLNHLKNYSEAIETLNKIDPEKIDVARTILFNTKQHICDWEDFSKLESQVANDLMTRENIRACFVAITLFDDPAMGLLAAKKQIKDSTGGAHGRPPLAVPEKSEKIRIGYFSADFHEHATMYLISQVLSSHDQAHFDVHLFSYGPIESSPTIDRVKPKIKEFHYVKHLSDQAIADLSRSLRIDIAIDLKGHTTDSRMGIFPYRCAPIQVSYLGYPGTTASEFLDYVIADKIVLPPDQQKNFTEKVVYLPHCYQCNDSERAISSRSYSRHELGLPDEAFVFCCFNNTYKVIPSVFACWMRILSVTPGSVLWLYQSNEQAAENLRGHAAQHGIDPDRLVFAKHADIPEHLARIQAADLFLDTYPCNAHTTASDALWAGVPVLTRAGQSFASRVAASLLSTLELGELITHASGDYEALAIALAREPQRLRAIRDKLVRNRQTSPLFDGQRFARDLEKAYLAMMERAWAGLPPDLIEVSP</sequence>
<dbReference type="Pfam" id="PF13432">
    <property type="entry name" value="TPR_16"/>
    <property type="match status" value="2"/>
</dbReference>
<keyword evidence="4" id="KW-0328">Glycosyltransferase</keyword>
<dbReference type="SMART" id="SM00028">
    <property type="entry name" value="TPR"/>
    <property type="match status" value="9"/>
</dbReference>
<dbReference type="SUPFAM" id="SSF48452">
    <property type="entry name" value="TPR-like"/>
    <property type="match status" value="2"/>
</dbReference>
<dbReference type="RefSeq" id="WP_208009932.1">
    <property type="nucleotide sequence ID" value="NZ_CP071796.1"/>
</dbReference>
<evidence type="ECO:0000256" key="8">
    <source>
        <dbReference type="PROSITE-ProRule" id="PRU00339"/>
    </source>
</evidence>
<dbReference type="PANTHER" id="PTHR44998">
    <property type="match status" value="1"/>
</dbReference>
<accession>A0A975CJC1</accession>
<dbReference type="EC" id="2.4.1.255" evidence="3"/>
<dbReference type="InterPro" id="IPR011990">
    <property type="entry name" value="TPR-like_helical_dom_sf"/>
</dbReference>
<dbReference type="Gene3D" id="1.25.40.10">
    <property type="entry name" value="Tetratricopeptide repeat domain"/>
    <property type="match status" value="3"/>
</dbReference>
<organism evidence="10 11">
    <name type="scientific">Ottowia testudinis</name>
    <dbReference type="NCBI Taxonomy" id="2816950"/>
    <lineage>
        <taxon>Bacteria</taxon>
        <taxon>Pseudomonadati</taxon>
        <taxon>Pseudomonadota</taxon>
        <taxon>Betaproteobacteria</taxon>
        <taxon>Burkholderiales</taxon>
        <taxon>Comamonadaceae</taxon>
        <taxon>Ottowia</taxon>
    </lineage>
</organism>
<protein>
    <recommendedName>
        <fullName evidence="3">protein O-GlcNAc transferase</fullName>
        <ecNumber evidence="3">2.4.1.255</ecNumber>
    </recommendedName>
</protein>
<keyword evidence="6" id="KW-0677">Repeat</keyword>
<evidence type="ECO:0000259" key="9">
    <source>
        <dbReference type="Pfam" id="PF13844"/>
    </source>
</evidence>
<dbReference type="KEGG" id="otd:J1M35_03795"/>
<evidence type="ECO:0000256" key="2">
    <source>
        <dbReference type="ARBA" id="ARBA00005386"/>
    </source>
</evidence>
<dbReference type="Pfam" id="PF13181">
    <property type="entry name" value="TPR_8"/>
    <property type="match status" value="1"/>
</dbReference>
<evidence type="ECO:0000256" key="3">
    <source>
        <dbReference type="ARBA" id="ARBA00011970"/>
    </source>
</evidence>
<evidence type="ECO:0000313" key="11">
    <source>
        <dbReference type="Proteomes" id="UP000663903"/>
    </source>
</evidence>
<feature type="repeat" description="TPR" evidence="8">
    <location>
        <begin position="57"/>
        <end position="90"/>
    </location>
</feature>
<dbReference type="PROSITE" id="PS50005">
    <property type="entry name" value="TPR"/>
    <property type="match status" value="3"/>
</dbReference>
<comment type="pathway">
    <text evidence="1">Protein modification; protein glycosylation.</text>
</comment>
<keyword evidence="5" id="KW-0808">Transferase</keyword>
<feature type="repeat" description="TPR" evidence="8">
    <location>
        <begin position="91"/>
        <end position="124"/>
    </location>
</feature>
<comment type="similarity">
    <text evidence="2">Belongs to the glycosyltransferase 41 family. O-GlcNAc transferase subfamily.</text>
</comment>
<dbReference type="InterPro" id="IPR019734">
    <property type="entry name" value="TPR_rpt"/>
</dbReference>
<evidence type="ECO:0000256" key="5">
    <source>
        <dbReference type="ARBA" id="ARBA00022679"/>
    </source>
</evidence>
<keyword evidence="7 8" id="KW-0802">TPR repeat</keyword>
<dbReference type="GO" id="GO:0097363">
    <property type="term" value="F:protein O-acetylglucosaminyltransferase activity"/>
    <property type="evidence" value="ECO:0007669"/>
    <property type="project" value="UniProtKB-EC"/>
</dbReference>